<keyword evidence="2" id="KW-0472">Membrane</keyword>
<sequence>MSHSISDIKVSSIAFGFTLGFGFLTTWNAIKQTMRSRNPAKSAYIYMIWGELLANAAITVQGYLFLSGVVQFTLPYAFVLLSLWVFELQLLMQIIINRVSIVMSDKKKAARIKWGTALAVTFVNITVFCIWIPAKLQVSQRYIDINAVWDRIEKIIILLIDATLNWYFIRVVKARLVSQGLTKYDKLVQFNVKIVMVSLTMDALIIGLMSLKNGAVYIQLHPLAYTVKLNIEMSMADLITKIARDKQDIELSSSNAHHGGGTLASNHTKPSIVIHTQKDVIVQSTVGELDEDNHSQGSRGGDNDERPLKDGTWGNGRNEVAVTASYPPGYHEV</sequence>
<evidence type="ECO:0000313" key="4">
    <source>
        <dbReference type="Proteomes" id="UP000277580"/>
    </source>
</evidence>
<keyword evidence="2" id="KW-1133">Transmembrane helix</keyword>
<dbReference type="PANTHER" id="PTHR35179:SF1">
    <property type="entry name" value="INTEGRAL MEMBRANE PROTEIN"/>
    <property type="match status" value="1"/>
</dbReference>
<feature type="transmembrane region" description="Helical" evidence="2">
    <location>
        <begin position="117"/>
        <end position="134"/>
    </location>
</feature>
<accession>A0A3N4KFX5</accession>
<evidence type="ECO:0000313" key="3">
    <source>
        <dbReference type="EMBL" id="RPB08242.1"/>
    </source>
</evidence>
<organism evidence="3 4">
    <name type="scientific">Morchella conica CCBAS932</name>
    <dbReference type="NCBI Taxonomy" id="1392247"/>
    <lineage>
        <taxon>Eukaryota</taxon>
        <taxon>Fungi</taxon>
        <taxon>Dikarya</taxon>
        <taxon>Ascomycota</taxon>
        <taxon>Pezizomycotina</taxon>
        <taxon>Pezizomycetes</taxon>
        <taxon>Pezizales</taxon>
        <taxon>Morchellaceae</taxon>
        <taxon>Morchella</taxon>
    </lineage>
</organism>
<feature type="region of interest" description="Disordered" evidence="1">
    <location>
        <begin position="288"/>
        <end position="333"/>
    </location>
</feature>
<dbReference type="EMBL" id="ML119166">
    <property type="protein sequence ID" value="RPB08242.1"/>
    <property type="molecule type" value="Genomic_DNA"/>
</dbReference>
<evidence type="ECO:0000256" key="2">
    <source>
        <dbReference type="SAM" id="Phobius"/>
    </source>
</evidence>
<keyword evidence="2" id="KW-0812">Transmembrane</keyword>
<dbReference type="OrthoDB" id="3205825at2759"/>
<keyword evidence="4" id="KW-1185">Reference proteome</keyword>
<dbReference type="InParanoid" id="A0A3N4KFX5"/>
<dbReference type="PANTHER" id="PTHR35179">
    <property type="entry name" value="PROTEIN CBG02620"/>
    <property type="match status" value="1"/>
</dbReference>
<proteinExistence type="predicted"/>
<feature type="transmembrane region" description="Helical" evidence="2">
    <location>
        <begin position="42"/>
        <end position="64"/>
    </location>
</feature>
<protein>
    <submittedName>
        <fullName evidence="3">Uncharacterized protein</fullName>
    </submittedName>
</protein>
<gene>
    <name evidence="3" type="ORF">P167DRAFT_361305</name>
</gene>
<reference evidence="3 4" key="1">
    <citation type="journal article" date="2018" name="Nat. Ecol. Evol.">
        <title>Pezizomycetes genomes reveal the molecular basis of ectomycorrhizal truffle lifestyle.</title>
        <authorList>
            <person name="Murat C."/>
            <person name="Payen T."/>
            <person name="Noel B."/>
            <person name="Kuo A."/>
            <person name="Morin E."/>
            <person name="Chen J."/>
            <person name="Kohler A."/>
            <person name="Krizsan K."/>
            <person name="Balestrini R."/>
            <person name="Da Silva C."/>
            <person name="Montanini B."/>
            <person name="Hainaut M."/>
            <person name="Levati E."/>
            <person name="Barry K.W."/>
            <person name="Belfiori B."/>
            <person name="Cichocki N."/>
            <person name="Clum A."/>
            <person name="Dockter R.B."/>
            <person name="Fauchery L."/>
            <person name="Guy J."/>
            <person name="Iotti M."/>
            <person name="Le Tacon F."/>
            <person name="Lindquist E.A."/>
            <person name="Lipzen A."/>
            <person name="Malagnac F."/>
            <person name="Mello A."/>
            <person name="Molinier V."/>
            <person name="Miyauchi S."/>
            <person name="Poulain J."/>
            <person name="Riccioni C."/>
            <person name="Rubini A."/>
            <person name="Sitrit Y."/>
            <person name="Splivallo R."/>
            <person name="Traeger S."/>
            <person name="Wang M."/>
            <person name="Zifcakova L."/>
            <person name="Wipf D."/>
            <person name="Zambonelli A."/>
            <person name="Paolocci F."/>
            <person name="Nowrousian M."/>
            <person name="Ottonello S."/>
            <person name="Baldrian P."/>
            <person name="Spatafora J.W."/>
            <person name="Henrissat B."/>
            <person name="Nagy L.G."/>
            <person name="Aury J.M."/>
            <person name="Wincker P."/>
            <person name="Grigoriev I.V."/>
            <person name="Bonfante P."/>
            <person name="Martin F.M."/>
        </authorList>
    </citation>
    <scope>NUCLEOTIDE SEQUENCE [LARGE SCALE GENOMIC DNA]</scope>
    <source>
        <strain evidence="3 4">CCBAS932</strain>
    </source>
</reference>
<dbReference type="Proteomes" id="UP000277580">
    <property type="component" value="Unassembled WGS sequence"/>
</dbReference>
<feature type="transmembrane region" description="Helical" evidence="2">
    <location>
        <begin position="12"/>
        <end position="30"/>
    </location>
</feature>
<feature type="transmembrane region" description="Helical" evidence="2">
    <location>
        <begin position="76"/>
        <end position="96"/>
    </location>
</feature>
<name>A0A3N4KFX5_9PEZI</name>
<dbReference type="AlphaFoldDB" id="A0A3N4KFX5"/>
<evidence type="ECO:0000256" key="1">
    <source>
        <dbReference type="SAM" id="MobiDB-lite"/>
    </source>
</evidence>